<organism evidence="2 3">
    <name type="scientific">Dioscorea cayennensis subsp. rotundata</name>
    <name type="common">White Guinea yam</name>
    <name type="synonym">Dioscorea rotundata</name>
    <dbReference type="NCBI Taxonomy" id="55577"/>
    <lineage>
        <taxon>Eukaryota</taxon>
        <taxon>Viridiplantae</taxon>
        <taxon>Streptophyta</taxon>
        <taxon>Embryophyta</taxon>
        <taxon>Tracheophyta</taxon>
        <taxon>Spermatophyta</taxon>
        <taxon>Magnoliopsida</taxon>
        <taxon>Liliopsida</taxon>
        <taxon>Dioscoreales</taxon>
        <taxon>Dioscoreaceae</taxon>
        <taxon>Dioscorea</taxon>
    </lineage>
</organism>
<proteinExistence type="predicted"/>
<sequence length="226" mass="25099">MEMPKAELSTPSSSSSSSSSSASLQNTKEDETLKTVPFPSAGDRAPNHEDDLRSFLLPEAHHLPVTPPSAIEANFTCYFALDFLKPGHDQYIYRHANGLCVIGLAPTHVALKEEGGVVRVDFNVGKSDRSEMKVTGKRKRNAKHFESNTALCKVFTNGNFFLARCCVKGSLLEVNDRLIKQPDLLNTSQADREGYLAIIMPKPADWLKIKDSLLNYEDYKKLRGII</sequence>
<reference evidence="3" key="1">
    <citation type="submission" date="2025-08" db="UniProtKB">
        <authorList>
            <consortium name="RefSeq"/>
        </authorList>
    </citation>
    <scope>IDENTIFICATION</scope>
</reference>
<dbReference type="PANTHER" id="PTHR13651:SF0">
    <property type="entry name" value="PROTEIN ABITRAM"/>
    <property type="match status" value="1"/>
</dbReference>
<dbReference type="PANTHER" id="PTHR13651">
    <property type="entry name" value="PROTEIN ABITRAM"/>
    <property type="match status" value="1"/>
</dbReference>
<dbReference type="Gene3D" id="2.40.50.100">
    <property type="match status" value="1"/>
</dbReference>
<dbReference type="GO" id="GO:0005634">
    <property type="term" value="C:nucleus"/>
    <property type="evidence" value="ECO:0007669"/>
    <property type="project" value="TreeGrafter"/>
</dbReference>
<feature type="region of interest" description="Disordered" evidence="1">
    <location>
        <begin position="1"/>
        <end position="49"/>
    </location>
</feature>
<evidence type="ECO:0000313" key="3">
    <source>
        <dbReference type="RefSeq" id="XP_039116258.1"/>
    </source>
</evidence>
<protein>
    <submittedName>
        <fullName evidence="3">Protein Abitram isoform X1</fullName>
    </submittedName>
</protein>
<name>A0AB40AMT2_DIOCR</name>
<dbReference type="RefSeq" id="XP_039116258.1">
    <property type="nucleotide sequence ID" value="XM_039260324.1"/>
</dbReference>
<dbReference type="AlphaFoldDB" id="A0AB40AMT2"/>
<keyword evidence="2" id="KW-1185">Reference proteome</keyword>
<evidence type="ECO:0000313" key="2">
    <source>
        <dbReference type="Proteomes" id="UP001515500"/>
    </source>
</evidence>
<dbReference type="Proteomes" id="UP001515500">
    <property type="component" value="Chromosome 20"/>
</dbReference>
<dbReference type="InterPro" id="IPR039169">
    <property type="entry name" value="Abitram"/>
</dbReference>
<dbReference type="InterPro" id="IPR011053">
    <property type="entry name" value="Single_hybrid_motif"/>
</dbReference>
<dbReference type="GeneID" id="120251702"/>
<feature type="compositionally biased region" description="Low complexity" evidence="1">
    <location>
        <begin position="12"/>
        <end position="23"/>
    </location>
</feature>
<dbReference type="SUPFAM" id="SSF51230">
    <property type="entry name" value="Single hybrid motif"/>
    <property type="match status" value="1"/>
</dbReference>
<accession>A0AB40AMT2</accession>
<evidence type="ECO:0000256" key="1">
    <source>
        <dbReference type="SAM" id="MobiDB-lite"/>
    </source>
</evidence>
<gene>
    <name evidence="3" type="primary">LOC120251702</name>
</gene>